<organism evidence="8 9">
    <name type="scientific">Asticcacaulis excentricus</name>
    <dbReference type="NCBI Taxonomy" id="78587"/>
    <lineage>
        <taxon>Bacteria</taxon>
        <taxon>Pseudomonadati</taxon>
        <taxon>Pseudomonadota</taxon>
        <taxon>Alphaproteobacteria</taxon>
        <taxon>Caulobacterales</taxon>
        <taxon>Caulobacteraceae</taxon>
        <taxon>Asticcacaulis</taxon>
    </lineage>
</organism>
<dbReference type="Proteomes" id="UP000278756">
    <property type="component" value="Chromosome 2"/>
</dbReference>
<dbReference type="InterPro" id="IPR036942">
    <property type="entry name" value="Beta-barrel_TonB_sf"/>
</dbReference>
<comment type="subcellular location">
    <subcellularLocation>
        <location evidence="1 4">Cell outer membrane</location>
    </subcellularLocation>
</comment>
<dbReference type="InterPro" id="IPR037066">
    <property type="entry name" value="Plug_dom_sf"/>
</dbReference>
<dbReference type="Pfam" id="PF00593">
    <property type="entry name" value="TonB_dep_Rec_b-barrel"/>
    <property type="match status" value="1"/>
</dbReference>
<dbReference type="PANTHER" id="PTHR40980:SF3">
    <property type="entry name" value="TONB-DEPENDENT RECEPTOR-LIKE BETA-BARREL DOMAIN-CONTAINING PROTEIN"/>
    <property type="match status" value="1"/>
</dbReference>
<dbReference type="Pfam" id="PF07715">
    <property type="entry name" value="Plug"/>
    <property type="match status" value="1"/>
</dbReference>
<comment type="similarity">
    <text evidence="4">Belongs to the TonB-dependent receptor family.</text>
</comment>
<dbReference type="PANTHER" id="PTHR40980">
    <property type="entry name" value="PLUG DOMAIN-CONTAINING PROTEIN"/>
    <property type="match status" value="1"/>
</dbReference>
<dbReference type="RefSeq" id="WP_126423584.1">
    <property type="nucleotide sequence ID" value="NZ_AP018828.1"/>
</dbReference>
<dbReference type="GO" id="GO:0009279">
    <property type="term" value="C:cell outer membrane"/>
    <property type="evidence" value="ECO:0007669"/>
    <property type="project" value="UniProtKB-SubCell"/>
</dbReference>
<evidence type="ECO:0000313" key="9">
    <source>
        <dbReference type="Proteomes" id="UP000278756"/>
    </source>
</evidence>
<evidence type="ECO:0000259" key="6">
    <source>
        <dbReference type="Pfam" id="PF00593"/>
    </source>
</evidence>
<dbReference type="OrthoDB" id="5476657at2"/>
<feature type="signal peptide" evidence="5">
    <location>
        <begin position="1"/>
        <end position="36"/>
    </location>
</feature>
<evidence type="ECO:0000256" key="3">
    <source>
        <dbReference type="ARBA" id="ARBA00023237"/>
    </source>
</evidence>
<feature type="domain" description="TonB-dependent receptor plug" evidence="7">
    <location>
        <begin position="65"/>
        <end position="178"/>
    </location>
</feature>
<dbReference type="Gene3D" id="2.170.130.10">
    <property type="entry name" value="TonB-dependent receptor, plug domain"/>
    <property type="match status" value="1"/>
</dbReference>
<dbReference type="EMBL" id="AP018828">
    <property type="protein sequence ID" value="BBF81950.1"/>
    <property type="molecule type" value="Genomic_DNA"/>
</dbReference>
<reference evidence="9" key="2">
    <citation type="journal article" date="2017" name="Plant Physiol. Biochem.">
        <title>Differential oxidative and antioxidative response of duckweed Lemna minor toward plant growth promoting/inhibiting bacteria.</title>
        <authorList>
            <person name="Ishizawa H."/>
            <person name="Kuroda M."/>
            <person name="Morikawa M."/>
            <person name="Ike M."/>
        </authorList>
    </citation>
    <scope>NUCLEOTIDE SEQUENCE [LARGE SCALE GENOMIC DNA]</scope>
    <source>
        <strain evidence="9">M6</strain>
    </source>
</reference>
<dbReference type="AlphaFoldDB" id="A0A3G9G3R3"/>
<evidence type="ECO:0000256" key="1">
    <source>
        <dbReference type="ARBA" id="ARBA00004442"/>
    </source>
</evidence>
<evidence type="ECO:0000313" key="8">
    <source>
        <dbReference type="EMBL" id="BBF81950.1"/>
    </source>
</evidence>
<keyword evidence="3" id="KW-0998">Cell outer membrane</keyword>
<dbReference type="InterPro" id="IPR012910">
    <property type="entry name" value="Plug_dom"/>
</dbReference>
<name>A0A3G9G3R3_9CAUL</name>
<dbReference type="Gene3D" id="2.40.170.20">
    <property type="entry name" value="TonB-dependent receptor, beta-barrel domain"/>
    <property type="match status" value="1"/>
</dbReference>
<proteinExistence type="inferred from homology"/>
<evidence type="ECO:0000256" key="2">
    <source>
        <dbReference type="ARBA" id="ARBA00023136"/>
    </source>
</evidence>
<keyword evidence="8" id="KW-0675">Receptor</keyword>
<protein>
    <submittedName>
        <fullName evidence="8">N-acetylglucosamine-regulated TonB-dependent outer membrane receptor</fullName>
    </submittedName>
</protein>
<accession>A0A3G9G3R3</accession>
<keyword evidence="5" id="KW-0732">Signal</keyword>
<keyword evidence="2 4" id="KW-0472">Membrane</keyword>
<evidence type="ECO:0000259" key="7">
    <source>
        <dbReference type="Pfam" id="PF07715"/>
    </source>
</evidence>
<reference evidence="9" key="1">
    <citation type="journal article" date="2017" name="Biotechnol. Biofuels">
        <title>Evaluation of environmental bacterial communities as a factor affecting the growth of duckweed Lemna minor.</title>
        <authorList>
            <person name="Ishizawa H."/>
            <person name="Kuroda M."/>
            <person name="Morikawa M."/>
            <person name="Ike M."/>
        </authorList>
    </citation>
    <scope>NUCLEOTIDE SEQUENCE [LARGE SCALE GENOMIC DNA]</scope>
    <source>
        <strain evidence="9">M6</strain>
    </source>
</reference>
<dbReference type="SUPFAM" id="SSF56935">
    <property type="entry name" value="Porins"/>
    <property type="match status" value="1"/>
</dbReference>
<feature type="domain" description="TonB-dependent receptor-like beta-barrel" evidence="6">
    <location>
        <begin position="549"/>
        <end position="1107"/>
    </location>
</feature>
<dbReference type="InterPro" id="IPR000531">
    <property type="entry name" value="Beta-barrel_TonB"/>
</dbReference>
<sequence length="1144" mass="124173">MTHQTPKGRIASSTLRKTVSVSAVATALLLSAAAQAQEASPGAEEPTTVIVTGYRASLQSALTTKRKADVMMDAINAEDIADFPDANLAESLQRIPGISIDRDNGEGRTITVRGLGADFTRVRINGLEALSTAGANDAGSNPNRSRAFDFNTFASELFNSLRVRKSSSAETDEGSLGATVDLITGRPFDYKKDQYAFSIQDAYYDNGGFHNPRVTGLISKRWADGKLGFLASVAYSERDSENDQYRRGIGQSEYLYRNATWLTNEIPMRAGFSAPAGTTFPATSLPNGGLCPGTTTPVRPAGFTCPLPISNTNYANAVTGSDQTAYDLLHNPLNASLVRIPALGSIEQQDLHQERLGITASFQMQPNPNTRVSIDGLYSKFRNESTIYQVSSVGLNRDNTNAGYGTAVNDAARAATSNTGTNPGTALSLANRRALYPGTCTQQDATDVRAAIDCGQTLNGTTLVSGTAFSYNPNNLDPYDYYNAEFVNGTRNPGYVASADLLGFRDRLIGRQATDVLAANVSNGVADYLVLRNVDWRSGADRNFYTTEFKQLSFNLNQKFTDRLTGDFTLGASESYNENQGLLVEFNRMDSPESFVFDERGGGEMPVFNLGFNAADPANWGMVKGFSAIRHFQRFVTNKYAGAKADFGYELNENLSLKFGVTSRKYDFQTNLLERENDLLNPTEKEAKVSVASLGRVVQFGQGLDVPGGTTTSFFAPSIEGFNSVFDFTCNCINKWGDWRIHGKRNGGRENFKVQERSEGGYLQLNFDYDVLGGNVFGNIGVRQVKTDLTSYGNTSGGRPITGRNEYTDTLPAFNVAWQVVPNVYLRAAAAKVMARPLLGNLSPSITAISIPTTGGTTGATLTIGNPKLQPFRGKTYDLSAEWYFAKGGLLSMAVFKKDIASYPQTVLFSAPLSNFLSAEDLATLKLQFNTGSVADNARLAYIDANGEATARQFRDAPGGTLEGWEFSYQQDFTFLPWILKNTGVQFNMTHIDSKLTYILDPGTATVAPTFGNGPWLGASPDAINLTLYYEADMFSARVSMAKREGYYTTYPLAAGSCSPGLNITDGTPCNSPLINDFAGSLPTQNVDFSMSYKPTKRLTITLEGLNMTNETTNRFGYGATSQTVVSQYGSTGRQLTLGVRYKY</sequence>
<evidence type="ECO:0000256" key="5">
    <source>
        <dbReference type="SAM" id="SignalP"/>
    </source>
</evidence>
<feature type="chain" id="PRO_5018156000" evidence="5">
    <location>
        <begin position="37"/>
        <end position="1144"/>
    </location>
</feature>
<keyword evidence="4" id="KW-0798">TonB box</keyword>
<evidence type="ECO:0000256" key="4">
    <source>
        <dbReference type="RuleBase" id="RU003357"/>
    </source>
</evidence>
<gene>
    <name evidence="8" type="ORF">EM6_2567</name>
</gene>